<feature type="compositionally biased region" description="Low complexity" evidence="2">
    <location>
        <begin position="360"/>
        <end position="377"/>
    </location>
</feature>
<accession>A0ABR2IRR1</accession>
<dbReference type="PRINTS" id="PR00109">
    <property type="entry name" value="TYRKINASE"/>
</dbReference>
<dbReference type="Gene3D" id="1.10.510.10">
    <property type="entry name" value="Transferase(Phosphotransferase) domain 1"/>
    <property type="match status" value="1"/>
</dbReference>
<feature type="region of interest" description="Disordered" evidence="2">
    <location>
        <begin position="305"/>
        <end position="426"/>
    </location>
</feature>
<dbReference type="PANTHER" id="PTHR11102:SF160">
    <property type="entry name" value="ERAD-ASSOCIATED E3 UBIQUITIN-PROTEIN LIGASE COMPONENT HRD3"/>
    <property type="match status" value="1"/>
</dbReference>
<feature type="domain" description="Protein kinase" evidence="3">
    <location>
        <begin position="11"/>
        <end position="283"/>
    </location>
</feature>
<dbReference type="SMART" id="SM00671">
    <property type="entry name" value="SEL1"/>
    <property type="match status" value="9"/>
</dbReference>
<reference evidence="4 5" key="1">
    <citation type="submission" date="2024-04" db="EMBL/GenBank/DDBJ databases">
        <title>Tritrichomonas musculus Genome.</title>
        <authorList>
            <person name="Alves-Ferreira E."/>
            <person name="Grigg M."/>
            <person name="Lorenzi H."/>
            <person name="Galac M."/>
        </authorList>
    </citation>
    <scope>NUCLEOTIDE SEQUENCE [LARGE SCALE GENOMIC DNA]</scope>
    <source>
        <strain evidence="4 5">EAF2021</strain>
    </source>
</reference>
<dbReference type="InterPro" id="IPR006597">
    <property type="entry name" value="Sel1-like"/>
</dbReference>
<comment type="caution">
    <text evidence="4">The sequence shown here is derived from an EMBL/GenBank/DDBJ whole genome shotgun (WGS) entry which is preliminary data.</text>
</comment>
<dbReference type="PANTHER" id="PTHR11102">
    <property type="entry name" value="SEL-1-LIKE PROTEIN"/>
    <property type="match status" value="1"/>
</dbReference>
<dbReference type="PROSITE" id="PS50011">
    <property type="entry name" value="PROTEIN_KINASE_DOM"/>
    <property type="match status" value="1"/>
</dbReference>
<evidence type="ECO:0000256" key="1">
    <source>
        <dbReference type="ARBA" id="ARBA00038101"/>
    </source>
</evidence>
<evidence type="ECO:0000256" key="2">
    <source>
        <dbReference type="SAM" id="MobiDB-lite"/>
    </source>
</evidence>
<dbReference type="PROSITE" id="PS00109">
    <property type="entry name" value="PROTEIN_KINASE_TYR"/>
    <property type="match status" value="1"/>
</dbReference>
<dbReference type="SUPFAM" id="SSF81901">
    <property type="entry name" value="HCP-like"/>
    <property type="match status" value="2"/>
</dbReference>
<proteinExistence type="inferred from homology"/>
<dbReference type="Pfam" id="PF08238">
    <property type="entry name" value="Sel1"/>
    <property type="match status" value="9"/>
</dbReference>
<dbReference type="InterPro" id="IPR008266">
    <property type="entry name" value="Tyr_kinase_AS"/>
</dbReference>
<dbReference type="SUPFAM" id="SSF56112">
    <property type="entry name" value="Protein kinase-like (PK-like)"/>
    <property type="match status" value="1"/>
</dbReference>
<dbReference type="InterPro" id="IPR001245">
    <property type="entry name" value="Ser-Thr/Tyr_kinase_cat_dom"/>
</dbReference>
<dbReference type="Gene3D" id="1.25.40.10">
    <property type="entry name" value="Tetratricopeptide repeat domain"/>
    <property type="match status" value="2"/>
</dbReference>
<dbReference type="InterPro" id="IPR050767">
    <property type="entry name" value="Sel1_AlgK"/>
</dbReference>
<comment type="similarity">
    <text evidence="1">Belongs to the sel-1 family.</text>
</comment>
<feature type="compositionally biased region" description="Basic and acidic residues" evidence="2">
    <location>
        <begin position="413"/>
        <end position="425"/>
    </location>
</feature>
<organism evidence="4 5">
    <name type="scientific">Tritrichomonas musculus</name>
    <dbReference type="NCBI Taxonomy" id="1915356"/>
    <lineage>
        <taxon>Eukaryota</taxon>
        <taxon>Metamonada</taxon>
        <taxon>Parabasalia</taxon>
        <taxon>Tritrichomonadida</taxon>
        <taxon>Tritrichomonadidae</taxon>
        <taxon>Tritrichomonas</taxon>
    </lineage>
</organism>
<name>A0ABR2IRR1_9EUKA</name>
<dbReference type="InterPro" id="IPR000719">
    <property type="entry name" value="Prot_kinase_dom"/>
</dbReference>
<evidence type="ECO:0000259" key="3">
    <source>
        <dbReference type="PROSITE" id="PS50011"/>
    </source>
</evidence>
<gene>
    <name evidence="4" type="ORF">M9Y10_010233</name>
</gene>
<evidence type="ECO:0000313" key="4">
    <source>
        <dbReference type="EMBL" id="KAK8867256.1"/>
    </source>
</evidence>
<evidence type="ECO:0000313" key="5">
    <source>
        <dbReference type="Proteomes" id="UP001470230"/>
    </source>
</evidence>
<dbReference type="Proteomes" id="UP001470230">
    <property type="component" value="Unassembled WGS sequence"/>
</dbReference>
<dbReference type="InterPro" id="IPR011990">
    <property type="entry name" value="TPR-like_helical_dom_sf"/>
</dbReference>
<dbReference type="Pfam" id="PF07714">
    <property type="entry name" value="PK_Tyr_Ser-Thr"/>
    <property type="match status" value="1"/>
</dbReference>
<dbReference type="InterPro" id="IPR011009">
    <property type="entry name" value="Kinase-like_dom_sf"/>
</dbReference>
<dbReference type="EMBL" id="JAPFFF010000015">
    <property type="protein sequence ID" value="KAK8867256.1"/>
    <property type="molecule type" value="Genomic_DNA"/>
</dbReference>
<protein>
    <recommendedName>
        <fullName evidence="3">Protein kinase domain-containing protein</fullName>
    </recommendedName>
</protein>
<keyword evidence="5" id="KW-1185">Reference proteome</keyword>
<sequence length="788" mass="90132">MINYSLDLSQYTLLNKIETDENSSVYKIKNNSTDLIYSAKLLFNSKKEEEEEGVSSSFNQNFTYNINIISKLNHPSIAKFVGFSPINFQGSPNPIIITEYISNGTLKDIILSERKSKADFNWNDTKKLIALYGLASAMLYLHSHNVIHHDLRPENILMDDKLYPKISIYNLLKPNVQNSQDEIKSSILYSSPEKLTNQVPTKESDVFSFSMIAYEVMTSQEPFIKSTFSELRDNIISGNRPDFTFSIPEAYKNLIEKCWSQKPSDRPTFVMIVDELRTNREFITEMVEEDEFLCYVDSLDEFKEENQQELSQKVQEDDQENQEEMSHKTEGNLSSQNQEENQQELKQKVQEDDHENQEEMAQNQDEMAQNQEENQQELSQKVQKDDQDQGSGASYPANDEEQTQNDSQGSHAKPSDHQVVSHDKDEECDDENFRLYENFFYGRAVPVDKREAAKYCKLSADSGNAKAMLAYGDLLYNGDGTSTNKKEALKYFQQSAEQGNTSAMHKLGQMLSRGDTVKVNKKEAAKYYKRAADMGDIESMIDYGLMLYNGDGIDVDKEEASHYYRNAADQGYIEAMVNYGQMRLRGDGVEMDKEEAAKYYKMAADSGYIEAMFHYALMLYNGNGVKSDKKEAARYYKMAADKGYIEAVLNYSLMLYNGDGIESNKVDTARYYKMAADKGYIEPMFNYGRMLFRGEGVSVNKKEAVRYCKKAADKGYVEAMFYYAWMMENGNGVDAPDKKEAVKYYKMAAEKGHKAASFNVHWISSKASNTSSDKKGLMNYIKKAFHKG</sequence>